<keyword evidence="3" id="KW-1185">Reference proteome</keyword>
<organism evidence="2 3">
    <name type="scientific">Azospirillum baldaniorum</name>
    <dbReference type="NCBI Taxonomy" id="1064539"/>
    <lineage>
        <taxon>Bacteria</taxon>
        <taxon>Pseudomonadati</taxon>
        <taxon>Pseudomonadota</taxon>
        <taxon>Alphaproteobacteria</taxon>
        <taxon>Rhodospirillales</taxon>
        <taxon>Azospirillaceae</taxon>
        <taxon>Azospirillum</taxon>
    </lineage>
</organism>
<evidence type="ECO:0000256" key="1">
    <source>
        <dbReference type="SAM" id="MobiDB-lite"/>
    </source>
</evidence>
<feature type="compositionally biased region" description="Basic and acidic residues" evidence="1">
    <location>
        <begin position="79"/>
        <end position="91"/>
    </location>
</feature>
<sequence>MIAQACQISRLHDDVQILSARGRDVAAGRGSIRTALKQGGDRLILLLRGLVQRLHAEVHLSLRLPQADRGTQGGGGNVESHRRMPSKETGGRRRTVGAASVR</sequence>
<dbReference type="Proteomes" id="UP000007319">
    <property type="component" value="Plasmid AZOBR_p1"/>
</dbReference>
<gene>
    <name evidence="2" type="ORF">AZOBR_p1180005</name>
</gene>
<protein>
    <submittedName>
        <fullName evidence="2">Uncharacterized protein</fullName>
    </submittedName>
</protein>
<proteinExistence type="predicted"/>
<evidence type="ECO:0000313" key="3">
    <source>
        <dbReference type="Proteomes" id="UP000007319"/>
    </source>
</evidence>
<keyword evidence="2" id="KW-0614">Plasmid</keyword>
<accession>A0A9P1NPV4</accession>
<dbReference type="EMBL" id="HE577328">
    <property type="protein sequence ID" value="CCD01304.1"/>
    <property type="molecule type" value="Genomic_DNA"/>
</dbReference>
<reference evidence="2 3" key="1">
    <citation type="journal article" date="2011" name="PLoS Genet.">
        <title>Azospirillum genomes reveal transition of bacteria from aquatic to terrestrial environments.</title>
        <authorList>
            <person name="Wisniewski-Dye F."/>
            <person name="Borziak K."/>
            <person name="Khalsa-Moyers G."/>
            <person name="Alexandre G."/>
            <person name="Sukharnikov L.O."/>
            <person name="Wuichet K."/>
            <person name="Hurst G.B."/>
            <person name="McDonald W.H."/>
            <person name="Robertson J.S."/>
            <person name="Barbe V."/>
            <person name="Calteau A."/>
            <person name="Rouy Z."/>
            <person name="Mangenot S."/>
            <person name="Prigent-Combaret C."/>
            <person name="Normand P."/>
            <person name="Boyer M."/>
            <person name="Siguier P."/>
            <person name="Dessaux Y."/>
            <person name="Elmerich C."/>
            <person name="Condemine G."/>
            <person name="Krishnen G."/>
            <person name="Kennedy I."/>
            <person name="Paterson A.H."/>
            <person name="Gonzalez V."/>
            <person name="Mavingui P."/>
            <person name="Zhulin I.B."/>
        </authorList>
    </citation>
    <scope>NUCLEOTIDE SEQUENCE [LARGE SCALE GENOMIC DNA]</scope>
    <source>
        <strain evidence="2 3">Sp245</strain>
    </source>
</reference>
<dbReference type="AlphaFoldDB" id="A0A9P1NPV4"/>
<dbReference type="KEGG" id="abs:AZOBR_p1180005"/>
<feature type="region of interest" description="Disordered" evidence="1">
    <location>
        <begin position="65"/>
        <end position="102"/>
    </location>
</feature>
<evidence type="ECO:0000313" key="2">
    <source>
        <dbReference type="EMBL" id="CCD01304.1"/>
    </source>
</evidence>
<geneLocation type="plasmid" evidence="2 3">
    <name>AZOBR_p1</name>
</geneLocation>
<name>A0A9P1NPV4_9PROT</name>